<evidence type="ECO:0000256" key="1">
    <source>
        <dbReference type="ARBA" id="ARBA00005156"/>
    </source>
</evidence>
<dbReference type="InterPro" id="IPR036322">
    <property type="entry name" value="WD40_repeat_dom_sf"/>
</dbReference>
<dbReference type="InterPro" id="IPR052415">
    <property type="entry name" value="Diphthine_MTase"/>
</dbReference>
<dbReference type="InterPro" id="IPR001680">
    <property type="entry name" value="WD40_rpt"/>
</dbReference>
<dbReference type="PROSITE" id="PS50082">
    <property type="entry name" value="WD_REPEATS_2"/>
    <property type="match status" value="1"/>
</dbReference>
<evidence type="ECO:0000256" key="3">
    <source>
        <dbReference type="ARBA" id="ARBA00022737"/>
    </source>
</evidence>
<evidence type="ECO:0000313" key="9">
    <source>
        <dbReference type="EMBL" id="KAJ8935002.1"/>
    </source>
</evidence>
<dbReference type="PANTHER" id="PTHR46042">
    <property type="entry name" value="DIPHTHINE METHYLTRANSFERASE"/>
    <property type="match status" value="1"/>
</dbReference>
<keyword evidence="10" id="KW-1185">Reference proteome</keyword>
<evidence type="ECO:0000256" key="6">
    <source>
        <dbReference type="ARBA" id="ARBA00039131"/>
    </source>
</evidence>
<dbReference type="Proteomes" id="UP001162162">
    <property type="component" value="Unassembled WGS sequence"/>
</dbReference>
<dbReference type="AlphaFoldDB" id="A0AAV8X8K2"/>
<dbReference type="InterPro" id="IPR015943">
    <property type="entry name" value="WD40/YVTN_repeat-like_dom_sf"/>
</dbReference>
<keyword evidence="3" id="KW-0677">Repeat</keyword>
<dbReference type="SMART" id="SM00320">
    <property type="entry name" value="WD40"/>
    <property type="match status" value="3"/>
</dbReference>
<evidence type="ECO:0000256" key="7">
    <source>
        <dbReference type="ARBA" id="ARBA00047551"/>
    </source>
</evidence>
<dbReference type="GO" id="GO:0061685">
    <property type="term" value="F:diphthine methylesterase activity"/>
    <property type="evidence" value="ECO:0007669"/>
    <property type="project" value="UniProtKB-EC"/>
</dbReference>
<evidence type="ECO:0000256" key="5">
    <source>
        <dbReference type="ARBA" id="ARBA00038092"/>
    </source>
</evidence>
<sequence length="323" mass="36969">MSESQNISILHSFDTEYGADAVEWCPHSPHESIFVCGNYELKETGGCQPKKRFGRVLLFSVMPEISVKCDLKLHQIINLAAVLDLKWCPNKINGDILLGVVTASDRIEIYKLTEDIQLELISFYEVQRNDENLILSLDWSTSLHSSDEPEIICSDSSGYVHLLKLINKSLILQNSYHGHKFEAWIAGFYYWDTNTFFSELGISQLQKNRVHTAGVTSLHSNCSREHIVATGSYDENIRLWDIRNIKSELKSVTMPGPLWRLKWDPFCQNYLLAACMLGGVHIVDLRNMDETEIIGSLYEHKSICYGADWSHMKNVYSEKKILM</sequence>
<keyword evidence="4" id="KW-0378">Hydrolase</keyword>
<evidence type="ECO:0000256" key="8">
    <source>
        <dbReference type="PROSITE-ProRule" id="PRU00221"/>
    </source>
</evidence>
<comment type="catalytic activity">
    <reaction evidence="7">
        <text>diphthine methyl ester-[translation elongation factor 2] + H2O = diphthine-[translation elongation factor 2] + methanol + H(+)</text>
        <dbReference type="Rhea" id="RHEA:42656"/>
        <dbReference type="Rhea" id="RHEA-COMP:10172"/>
        <dbReference type="Rhea" id="RHEA-COMP:10173"/>
        <dbReference type="ChEBI" id="CHEBI:15377"/>
        <dbReference type="ChEBI" id="CHEBI:15378"/>
        <dbReference type="ChEBI" id="CHEBI:17790"/>
        <dbReference type="ChEBI" id="CHEBI:79005"/>
        <dbReference type="ChEBI" id="CHEBI:82696"/>
        <dbReference type="EC" id="3.1.1.97"/>
    </reaction>
</comment>
<dbReference type="EMBL" id="JAPWTK010000950">
    <property type="protein sequence ID" value="KAJ8935002.1"/>
    <property type="molecule type" value="Genomic_DNA"/>
</dbReference>
<feature type="repeat" description="WD" evidence="8">
    <location>
        <begin position="208"/>
        <end position="250"/>
    </location>
</feature>
<keyword evidence="2 8" id="KW-0853">WD repeat</keyword>
<dbReference type="PANTHER" id="PTHR46042:SF1">
    <property type="entry name" value="DIPHTHINE METHYLTRANSFERASE"/>
    <property type="match status" value="1"/>
</dbReference>
<accession>A0AAV8X8K2</accession>
<protein>
    <recommendedName>
        <fullName evidence="6">methylated diphthine methylhydrolase</fullName>
        <ecNumber evidence="6">3.1.1.97</ecNumber>
    </recommendedName>
</protein>
<gene>
    <name evidence="9" type="ORF">NQ318_012654</name>
</gene>
<organism evidence="9 10">
    <name type="scientific">Aromia moschata</name>
    <dbReference type="NCBI Taxonomy" id="1265417"/>
    <lineage>
        <taxon>Eukaryota</taxon>
        <taxon>Metazoa</taxon>
        <taxon>Ecdysozoa</taxon>
        <taxon>Arthropoda</taxon>
        <taxon>Hexapoda</taxon>
        <taxon>Insecta</taxon>
        <taxon>Pterygota</taxon>
        <taxon>Neoptera</taxon>
        <taxon>Endopterygota</taxon>
        <taxon>Coleoptera</taxon>
        <taxon>Polyphaga</taxon>
        <taxon>Cucujiformia</taxon>
        <taxon>Chrysomeloidea</taxon>
        <taxon>Cerambycidae</taxon>
        <taxon>Cerambycinae</taxon>
        <taxon>Callichromatini</taxon>
        <taxon>Aromia</taxon>
    </lineage>
</organism>
<evidence type="ECO:0000313" key="10">
    <source>
        <dbReference type="Proteomes" id="UP001162162"/>
    </source>
</evidence>
<comment type="caution">
    <text evidence="9">The sequence shown here is derived from an EMBL/GenBank/DDBJ whole genome shotgun (WGS) entry which is preliminary data.</text>
</comment>
<comment type="pathway">
    <text evidence="1">Protein modification; peptidyl-diphthamide biosynthesis.</text>
</comment>
<dbReference type="InterPro" id="IPR019775">
    <property type="entry name" value="WD40_repeat_CS"/>
</dbReference>
<dbReference type="PROSITE" id="PS00678">
    <property type="entry name" value="WD_REPEATS_1"/>
    <property type="match status" value="1"/>
</dbReference>
<dbReference type="EC" id="3.1.1.97" evidence="6"/>
<dbReference type="Gene3D" id="2.130.10.10">
    <property type="entry name" value="YVTN repeat-like/Quinoprotein amine dehydrogenase"/>
    <property type="match status" value="1"/>
</dbReference>
<dbReference type="GO" id="GO:0005737">
    <property type="term" value="C:cytoplasm"/>
    <property type="evidence" value="ECO:0007669"/>
    <property type="project" value="TreeGrafter"/>
</dbReference>
<reference evidence="9" key="1">
    <citation type="journal article" date="2023" name="Insect Mol. Biol.">
        <title>Genome sequencing provides insights into the evolution of gene families encoding plant cell wall-degrading enzymes in longhorned beetles.</title>
        <authorList>
            <person name="Shin N.R."/>
            <person name="Okamura Y."/>
            <person name="Kirsch R."/>
            <person name="Pauchet Y."/>
        </authorList>
    </citation>
    <scope>NUCLEOTIDE SEQUENCE</scope>
    <source>
        <strain evidence="9">AMC_N1</strain>
    </source>
</reference>
<comment type="similarity">
    <text evidence="5">Belongs to the DPH7 family.</text>
</comment>
<dbReference type="SUPFAM" id="SSF50978">
    <property type="entry name" value="WD40 repeat-like"/>
    <property type="match status" value="1"/>
</dbReference>
<name>A0AAV8X8K2_9CUCU</name>
<dbReference type="GO" id="GO:0017183">
    <property type="term" value="P:protein histidyl modification to diphthamide"/>
    <property type="evidence" value="ECO:0007669"/>
    <property type="project" value="TreeGrafter"/>
</dbReference>
<evidence type="ECO:0000256" key="2">
    <source>
        <dbReference type="ARBA" id="ARBA00022574"/>
    </source>
</evidence>
<dbReference type="PROSITE" id="PS50294">
    <property type="entry name" value="WD_REPEATS_REGION"/>
    <property type="match status" value="1"/>
</dbReference>
<proteinExistence type="inferred from homology"/>
<evidence type="ECO:0000256" key="4">
    <source>
        <dbReference type="ARBA" id="ARBA00022801"/>
    </source>
</evidence>